<sequence>YIFIEYANEKDAAQAVKIANGYKLDKHHIFIVNPFSSFDCMLDLEEDWSPPEKEPYEDKGNLRSWLLDADCNDQYSVIHGGGEKVDIYLNTSTEPVLLKERP</sequence>
<dbReference type="InterPro" id="IPR012677">
    <property type="entry name" value="Nucleotide-bd_a/b_plait_sf"/>
</dbReference>
<evidence type="ECO:0000256" key="4">
    <source>
        <dbReference type="ARBA" id="ARBA00022917"/>
    </source>
</evidence>
<organism evidence="5 6">
    <name type="scientific">Paramuricea clavata</name>
    <name type="common">Red gorgonian</name>
    <name type="synonym">Violescent sea-whip</name>
    <dbReference type="NCBI Taxonomy" id="317549"/>
    <lineage>
        <taxon>Eukaryota</taxon>
        <taxon>Metazoa</taxon>
        <taxon>Cnidaria</taxon>
        <taxon>Anthozoa</taxon>
        <taxon>Octocorallia</taxon>
        <taxon>Malacalcyonacea</taxon>
        <taxon>Plexauridae</taxon>
        <taxon>Paramuricea</taxon>
    </lineage>
</organism>
<dbReference type="Gene3D" id="3.30.70.330">
    <property type="match status" value="1"/>
</dbReference>
<keyword evidence="1" id="KW-0963">Cytoplasm</keyword>
<dbReference type="PANTHER" id="PTHR14068">
    <property type="entry name" value="EUKARYOTIC TRANSLATION INITIATION FACTOR 3 EIF3 -RELATED"/>
    <property type="match status" value="1"/>
</dbReference>
<evidence type="ECO:0000256" key="3">
    <source>
        <dbReference type="ARBA" id="ARBA00022884"/>
    </source>
</evidence>
<dbReference type="GO" id="GO:0003743">
    <property type="term" value="F:translation initiation factor activity"/>
    <property type="evidence" value="ECO:0007669"/>
    <property type="project" value="UniProtKB-KW"/>
</dbReference>
<accession>A0A6S7KFX2</accession>
<dbReference type="InterPro" id="IPR011400">
    <property type="entry name" value="EIF3B"/>
</dbReference>
<evidence type="ECO:0000313" key="6">
    <source>
        <dbReference type="Proteomes" id="UP001152795"/>
    </source>
</evidence>
<feature type="non-terminal residue" evidence="5">
    <location>
        <position position="102"/>
    </location>
</feature>
<feature type="non-terminal residue" evidence="5">
    <location>
        <position position="1"/>
    </location>
</feature>
<dbReference type="Proteomes" id="UP001152795">
    <property type="component" value="Unassembled WGS sequence"/>
</dbReference>
<comment type="caution">
    <text evidence="5">The sequence shown here is derived from an EMBL/GenBank/DDBJ whole genome shotgun (WGS) entry which is preliminary data.</text>
</comment>
<dbReference type="EMBL" id="CACRXK020028670">
    <property type="protein sequence ID" value="CAB4041651.1"/>
    <property type="molecule type" value="Genomic_DNA"/>
</dbReference>
<protein>
    <submittedName>
        <fullName evidence="5">Eukaryotic translation initiation factor 3 subunit B</fullName>
    </submittedName>
</protein>
<gene>
    <name evidence="5" type="ORF">PACLA_8A089118</name>
</gene>
<dbReference type="GO" id="GO:0003723">
    <property type="term" value="F:RNA binding"/>
    <property type="evidence" value="ECO:0007669"/>
    <property type="project" value="UniProtKB-KW"/>
</dbReference>
<reference evidence="5" key="1">
    <citation type="submission" date="2020-04" db="EMBL/GenBank/DDBJ databases">
        <authorList>
            <person name="Alioto T."/>
            <person name="Alioto T."/>
            <person name="Gomez Garrido J."/>
        </authorList>
    </citation>
    <scope>NUCLEOTIDE SEQUENCE</scope>
    <source>
        <strain evidence="5">A484AB</strain>
    </source>
</reference>
<dbReference type="InterPro" id="IPR035979">
    <property type="entry name" value="RBD_domain_sf"/>
</dbReference>
<name>A0A6S7KFX2_PARCT</name>
<dbReference type="GO" id="GO:0005852">
    <property type="term" value="C:eukaryotic translation initiation factor 3 complex"/>
    <property type="evidence" value="ECO:0007669"/>
    <property type="project" value="InterPro"/>
</dbReference>
<dbReference type="AlphaFoldDB" id="A0A6S7KFX2"/>
<keyword evidence="4" id="KW-0648">Protein biosynthesis</keyword>
<keyword evidence="2 5" id="KW-0396">Initiation factor</keyword>
<dbReference type="SUPFAM" id="SSF54928">
    <property type="entry name" value="RNA-binding domain, RBD"/>
    <property type="match status" value="1"/>
</dbReference>
<keyword evidence="6" id="KW-1185">Reference proteome</keyword>
<dbReference type="GO" id="GO:0031369">
    <property type="term" value="F:translation initiation factor binding"/>
    <property type="evidence" value="ECO:0007669"/>
    <property type="project" value="InterPro"/>
</dbReference>
<dbReference type="PANTHER" id="PTHR14068:SF0">
    <property type="entry name" value="EUKARYOTIC TRANSLATION INITIATION FACTOR 3 SUBUNIT B"/>
    <property type="match status" value="1"/>
</dbReference>
<evidence type="ECO:0000256" key="1">
    <source>
        <dbReference type="ARBA" id="ARBA00022490"/>
    </source>
</evidence>
<keyword evidence="3" id="KW-0694">RNA-binding</keyword>
<evidence type="ECO:0000256" key="2">
    <source>
        <dbReference type="ARBA" id="ARBA00022540"/>
    </source>
</evidence>
<evidence type="ECO:0000313" key="5">
    <source>
        <dbReference type="EMBL" id="CAB4041651.1"/>
    </source>
</evidence>
<proteinExistence type="predicted"/>
<dbReference type="OrthoDB" id="10250414at2759"/>